<comment type="caution">
    <text evidence="2">The sequence shown here is derived from an EMBL/GenBank/DDBJ whole genome shotgun (WGS) entry which is preliminary data.</text>
</comment>
<dbReference type="CDD" id="cd04301">
    <property type="entry name" value="NAT_SF"/>
    <property type="match status" value="1"/>
</dbReference>
<evidence type="ECO:0000259" key="1">
    <source>
        <dbReference type="PROSITE" id="PS51186"/>
    </source>
</evidence>
<name>A0ABW0Z8S6_9ACTN</name>
<proteinExistence type="predicted"/>
<dbReference type="RefSeq" id="WP_390320324.1">
    <property type="nucleotide sequence ID" value="NZ_JBHSPB010000021.1"/>
</dbReference>
<sequence length="183" mass="19871">MTAHPSPAYTQITHPHHLSPALRAQLIGCWVAVSNAGGAVVSDRFPPPPVVFADVVPAADHLVAGLAPDRSRLLLATVGEALAGWLVVHRSAHPFIAHWGTLNHIQTHPAHRHRGIGAGLVRRVARLARDEMGLEQLHVAVRAGLGLEDFYRRLGWKETGRRPGALRVAPGDDRDEILMMITL</sequence>
<organism evidence="2 3">
    <name type="scientific">Streptomyces gamaensis</name>
    <dbReference type="NCBI Taxonomy" id="1763542"/>
    <lineage>
        <taxon>Bacteria</taxon>
        <taxon>Bacillati</taxon>
        <taxon>Actinomycetota</taxon>
        <taxon>Actinomycetes</taxon>
        <taxon>Kitasatosporales</taxon>
        <taxon>Streptomycetaceae</taxon>
        <taxon>Streptomyces</taxon>
    </lineage>
</organism>
<keyword evidence="2" id="KW-0012">Acyltransferase</keyword>
<dbReference type="InterPro" id="IPR000182">
    <property type="entry name" value="GNAT_dom"/>
</dbReference>
<dbReference type="PROSITE" id="PS51186">
    <property type="entry name" value="GNAT"/>
    <property type="match status" value="1"/>
</dbReference>
<evidence type="ECO:0000313" key="2">
    <source>
        <dbReference type="EMBL" id="MFC5723904.1"/>
    </source>
</evidence>
<keyword evidence="3" id="KW-1185">Reference proteome</keyword>
<dbReference type="InterPro" id="IPR016181">
    <property type="entry name" value="Acyl_CoA_acyltransferase"/>
</dbReference>
<dbReference type="Proteomes" id="UP001596083">
    <property type="component" value="Unassembled WGS sequence"/>
</dbReference>
<reference evidence="3" key="1">
    <citation type="journal article" date="2019" name="Int. J. Syst. Evol. Microbiol.">
        <title>The Global Catalogue of Microorganisms (GCM) 10K type strain sequencing project: providing services to taxonomists for standard genome sequencing and annotation.</title>
        <authorList>
            <consortium name="The Broad Institute Genomics Platform"/>
            <consortium name="The Broad Institute Genome Sequencing Center for Infectious Disease"/>
            <person name="Wu L."/>
            <person name="Ma J."/>
        </authorList>
    </citation>
    <scope>NUCLEOTIDE SEQUENCE [LARGE SCALE GENOMIC DNA]</scope>
    <source>
        <strain evidence="3">CGMCC 4.7304</strain>
    </source>
</reference>
<dbReference type="Pfam" id="PF00583">
    <property type="entry name" value="Acetyltransf_1"/>
    <property type="match status" value="1"/>
</dbReference>
<gene>
    <name evidence="2" type="ORF">ACFP1Z_27435</name>
</gene>
<dbReference type="GO" id="GO:0016746">
    <property type="term" value="F:acyltransferase activity"/>
    <property type="evidence" value="ECO:0007669"/>
    <property type="project" value="UniProtKB-KW"/>
</dbReference>
<accession>A0ABW0Z8S6</accession>
<dbReference type="Gene3D" id="3.40.630.30">
    <property type="match status" value="1"/>
</dbReference>
<dbReference type="EMBL" id="JBHSPB010000021">
    <property type="protein sequence ID" value="MFC5723904.1"/>
    <property type="molecule type" value="Genomic_DNA"/>
</dbReference>
<protein>
    <submittedName>
        <fullName evidence="2">GNAT family N-acetyltransferase</fullName>
        <ecNumber evidence="2">2.3.-.-</ecNumber>
    </submittedName>
</protein>
<dbReference type="EC" id="2.3.-.-" evidence="2"/>
<keyword evidence="2" id="KW-0808">Transferase</keyword>
<dbReference type="SUPFAM" id="SSF55729">
    <property type="entry name" value="Acyl-CoA N-acyltransferases (Nat)"/>
    <property type="match status" value="1"/>
</dbReference>
<evidence type="ECO:0000313" key="3">
    <source>
        <dbReference type="Proteomes" id="UP001596083"/>
    </source>
</evidence>
<feature type="domain" description="N-acetyltransferase" evidence="1">
    <location>
        <begin position="31"/>
        <end position="183"/>
    </location>
</feature>